<evidence type="ECO:0000256" key="3">
    <source>
        <dbReference type="ARBA" id="ARBA00023242"/>
    </source>
</evidence>
<reference evidence="6" key="2">
    <citation type="journal article" date="2017" name="J. Anim. Genet.">
        <title>Multiple reference genome sequences of hot pepper reveal the massive evolution of plant disease resistance genes by retroduplication.</title>
        <authorList>
            <person name="Kim S."/>
            <person name="Park J."/>
            <person name="Yeom S.-I."/>
            <person name="Kim Y.-M."/>
            <person name="Seo E."/>
            <person name="Kim K.-T."/>
            <person name="Kim M.-S."/>
            <person name="Lee J.M."/>
            <person name="Cheong K."/>
            <person name="Shin H.-S."/>
            <person name="Kim S.-B."/>
            <person name="Han K."/>
            <person name="Lee J."/>
            <person name="Park M."/>
            <person name="Lee H.-A."/>
            <person name="Lee H.-Y."/>
            <person name="Lee Y."/>
            <person name="Oh S."/>
            <person name="Lee J.H."/>
            <person name="Choi E."/>
            <person name="Choi E."/>
            <person name="Lee S.E."/>
            <person name="Jeon J."/>
            <person name="Kim H."/>
            <person name="Choi G."/>
            <person name="Song H."/>
            <person name="Lee J."/>
            <person name="Lee S.-C."/>
            <person name="Kwon J.-K."/>
            <person name="Lee H.-Y."/>
            <person name="Koo N."/>
            <person name="Hong Y."/>
            <person name="Kim R.W."/>
            <person name="Kang W.-H."/>
            <person name="Huh J.H."/>
            <person name="Kang B.-C."/>
            <person name="Yang T.-J."/>
            <person name="Lee Y.-H."/>
            <person name="Bennetzen J.L."/>
            <person name="Choi D."/>
        </authorList>
    </citation>
    <scope>NUCLEOTIDE SEQUENCE [LARGE SCALE GENOMIC DNA]</scope>
    <source>
        <strain evidence="6">cv. PBC81</strain>
    </source>
</reference>
<dbReference type="Pfam" id="PF08381">
    <property type="entry name" value="BRX"/>
    <property type="match status" value="1"/>
</dbReference>
<proteinExistence type="inferred from homology"/>
<dbReference type="InterPro" id="IPR013591">
    <property type="entry name" value="Brevis_radix_dom"/>
</dbReference>
<comment type="caution">
    <text evidence="5">The sequence shown here is derived from an EMBL/GenBank/DDBJ whole genome shotgun (WGS) entry which is preliminary data.</text>
</comment>
<dbReference type="PROSITE" id="PS51514">
    <property type="entry name" value="BRX"/>
    <property type="match status" value="1"/>
</dbReference>
<dbReference type="OrthoDB" id="308440at2759"/>
<feature type="domain" description="BRX" evidence="4">
    <location>
        <begin position="67"/>
        <end position="122"/>
    </location>
</feature>
<reference evidence="5 6" key="1">
    <citation type="journal article" date="2017" name="Genome Biol.">
        <title>New reference genome sequences of hot pepper reveal the massive evolution of plant disease-resistance genes by retroduplication.</title>
        <authorList>
            <person name="Kim S."/>
            <person name="Park J."/>
            <person name="Yeom S.I."/>
            <person name="Kim Y.M."/>
            <person name="Seo E."/>
            <person name="Kim K.T."/>
            <person name="Kim M.S."/>
            <person name="Lee J.M."/>
            <person name="Cheong K."/>
            <person name="Shin H.S."/>
            <person name="Kim S.B."/>
            <person name="Han K."/>
            <person name="Lee J."/>
            <person name="Park M."/>
            <person name="Lee H.A."/>
            <person name="Lee H.Y."/>
            <person name="Lee Y."/>
            <person name="Oh S."/>
            <person name="Lee J.H."/>
            <person name="Choi E."/>
            <person name="Choi E."/>
            <person name="Lee S.E."/>
            <person name="Jeon J."/>
            <person name="Kim H."/>
            <person name="Choi G."/>
            <person name="Song H."/>
            <person name="Lee J."/>
            <person name="Lee S.C."/>
            <person name="Kwon J.K."/>
            <person name="Lee H.Y."/>
            <person name="Koo N."/>
            <person name="Hong Y."/>
            <person name="Kim R.W."/>
            <person name="Kang W.H."/>
            <person name="Huh J.H."/>
            <person name="Kang B.C."/>
            <person name="Yang T.J."/>
            <person name="Lee Y.H."/>
            <person name="Bennetzen J.L."/>
            <person name="Choi D."/>
        </authorList>
    </citation>
    <scope>NUCLEOTIDE SEQUENCE [LARGE SCALE GENOMIC DNA]</scope>
    <source>
        <strain evidence="6">cv. PBC81</strain>
    </source>
</reference>
<dbReference type="PANTHER" id="PTHR46058">
    <property type="entry name" value="PROTEIN BREVIS RADIX-LIKE 1"/>
    <property type="match status" value="1"/>
</dbReference>
<evidence type="ECO:0000256" key="2">
    <source>
        <dbReference type="ARBA" id="ARBA00009057"/>
    </source>
</evidence>
<dbReference type="GO" id="GO:0005634">
    <property type="term" value="C:nucleus"/>
    <property type="evidence" value="ECO:0007669"/>
    <property type="project" value="UniProtKB-SubCell"/>
</dbReference>
<sequence length="136" mass="16272">MIEEEIFQWKSLQFHDKNESYFDSLFKEIDSKATLDVLQIQWLFELTSIVECKRAYHGQARVKTSIVECVEQYQLGFFITLIVLPSGKKGLRRVKFSGKEFTEKETKNWWEENQLSIYIKYDIEGYENLNQDLLKK</sequence>
<organism evidence="5 6">
    <name type="scientific">Capsicum baccatum</name>
    <name type="common">Peruvian pepper</name>
    <dbReference type="NCBI Taxonomy" id="33114"/>
    <lineage>
        <taxon>Eukaryota</taxon>
        <taxon>Viridiplantae</taxon>
        <taxon>Streptophyta</taxon>
        <taxon>Embryophyta</taxon>
        <taxon>Tracheophyta</taxon>
        <taxon>Spermatophyta</taxon>
        <taxon>Magnoliopsida</taxon>
        <taxon>eudicotyledons</taxon>
        <taxon>Gunneridae</taxon>
        <taxon>Pentapetalae</taxon>
        <taxon>asterids</taxon>
        <taxon>lamiids</taxon>
        <taxon>Solanales</taxon>
        <taxon>Solanaceae</taxon>
        <taxon>Solanoideae</taxon>
        <taxon>Capsiceae</taxon>
        <taxon>Capsicum</taxon>
    </lineage>
</organism>
<dbReference type="STRING" id="33114.A0A2G2XLU3"/>
<evidence type="ECO:0000256" key="1">
    <source>
        <dbReference type="ARBA" id="ARBA00004123"/>
    </source>
</evidence>
<keyword evidence="6" id="KW-1185">Reference proteome</keyword>
<comment type="similarity">
    <text evidence="2">Belongs to the BRX family.</text>
</comment>
<comment type="subcellular location">
    <subcellularLocation>
        <location evidence="1">Nucleus</location>
    </subcellularLocation>
</comment>
<dbReference type="AlphaFoldDB" id="A0A2G2XLU3"/>
<dbReference type="Proteomes" id="UP000224567">
    <property type="component" value="Unassembled WGS sequence"/>
</dbReference>
<protein>
    <recommendedName>
        <fullName evidence="4">BRX domain-containing protein</fullName>
    </recommendedName>
</protein>
<dbReference type="PANTHER" id="PTHR46058:SF2">
    <property type="entry name" value="PROTEIN BREVIS RADIX-LIKE 3"/>
    <property type="match status" value="1"/>
</dbReference>
<evidence type="ECO:0000259" key="4">
    <source>
        <dbReference type="PROSITE" id="PS51514"/>
    </source>
</evidence>
<dbReference type="InterPro" id="IPR044532">
    <property type="entry name" value="BRX-like"/>
</dbReference>
<evidence type="ECO:0000313" key="5">
    <source>
        <dbReference type="EMBL" id="PHT58331.1"/>
    </source>
</evidence>
<evidence type="ECO:0000313" key="6">
    <source>
        <dbReference type="Proteomes" id="UP000224567"/>
    </source>
</evidence>
<accession>A0A2G2XLU3</accession>
<keyword evidence="3" id="KW-0539">Nucleus</keyword>
<dbReference type="EMBL" id="MLFT02000001">
    <property type="protein sequence ID" value="PHT58331.1"/>
    <property type="molecule type" value="Genomic_DNA"/>
</dbReference>
<name>A0A2G2XLU3_CAPBA</name>
<gene>
    <name evidence="5" type="ORF">CQW23_00694</name>
</gene>